<feature type="domain" description="HTH lysR-type" evidence="5">
    <location>
        <begin position="1"/>
        <end position="59"/>
    </location>
</feature>
<protein>
    <submittedName>
        <fullName evidence="6">LysR family transcriptional regulator</fullName>
    </submittedName>
</protein>
<name>A0ABS9K7K2_9RHOO</name>
<comment type="similarity">
    <text evidence="1">Belongs to the LysR transcriptional regulatory family.</text>
</comment>
<dbReference type="InterPro" id="IPR000847">
    <property type="entry name" value="LysR_HTH_N"/>
</dbReference>
<evidence type="ECO:0000313" key="7">
    <source>
        <dbReference type="Proteomes" id="UP001165384"/>
    </source>
</evidence>
<sequence>MDKFKAMSAFVHIVEAGSLTGAAERLGISLTAVVRTLAALEQGLGVRLLNRTTRRIALTDEGREYFERCRHLLADLEEAENALSDRQLTPSGRLAITAPVTFGRLHVAPVVTDFLVAYPEMRARLLLLDRVIDLLEEGIDLAIRIGPLPDSSLVAIPLGTTGRVVCASPDYLARQGVPQRPADLAEHRTVRFTGMGNGSDWFFARGGETQKVAIADTFAANQVDVALDACRKGLGCGYFLGYQVRELEASGQLVRILRDWEPEPVSVSLAYPHSRLLSPRIRAFVDWATPRLRECLAG</sequence>
<proteinExistence type="inferred from homology"/>
<keyword evidence="3" id="KW-0238">DNA-binding</keyword>
<dbReference type="SUPFAM" id="SSF53850">
    <property type="entry name" value="Periplasmic binding protein-like II"/>
    <property type="match status" value="1"/>
</dbReference>
<keyword evidence="7" id="KW-1185">Reference proteome</keyword>
<evidence type="ECO:0000256" key="4">
    <source>
        <dbReference type="ARBA" id="ARBA00023163"/>
    </source>
</evidence>
<dbReference type="EMBL" id="JAKLTN010000008">
    <property type="protein sequence ID" value="MCG2579065.1"/>
    <property type="molecule type" value="Genomic_DNA"/>
</dbReference>
<evidence type="ECO:0000259" key="5">
    <source>
        <dbReference type="PROSITE" id="PS50931"/>
    </source>
</evidence>
<dbReference type="Gene3D" id="3.40.190.290">
    <property type="match status" value="1"/>
</dbReference>
<dbReference type="PROSITE" id="PS50931">
    <property type="entry name" value="HTH_LYSR"/>
    <property type="match status" value="1"/>
</dbReference>
<gene>
    <name evidence="6" type="ORF">LZ012_18900</name>
</gene>
<dbReference type="CDD" id="cd08471">
    <property type="entry name" value="PBP2_CrgA_like_2"/>
    <property type="match status" value="1"/>
</dbReference>
<dbReference type="Pfam" id="PF03466">
    <property type="entry name" value="LysR_substrate"/>
    <property type="match status" value="1"/>
</dbReference>
<evidence type="ECO:0000256" key="3">
    <source>
        <dbReference type="ARBA" id="ARBA00023125"/>
    </source>
</evidence>
<dbReference type="InterPro" id="IPR005119">
    <property type="entry name" value="LysR_subst-bd"/>
</dbReference>
<evidence type="ECO:0000256" key="2">
    <source>
        <dbReference type="ARBA" id="ARBA00023015"/>
    </source>
</evidence>
<dbReference type="PANTHER" id="PTHR30537:SF5">
    <property type="entry name" value="HTH-TYPE TRANSCRIPTIONAL ACTIVATOR TTDR-RELATED"/>
    <property type="match status" value="1"/>
</dbReference>
<dbReference type="InterPro" id="IPR036390">
    <property type="entry name" value="WH_DNA-bd_sf"/>
</dbReference>
<dbReference type="Gene3D" id="1.10.10.10">
    <property type="entry name" value="Winged helix-like DNA-binding domain superfamily/Winged helix DNA-binding domain"/>
    <property type="match status" value="1"/>
</dbReference>
<evidence type="ECO:0000313" key="6">
    <source>
        <dbReference type="EMBL" id="MCG2579065.1"/>
    </source>
</evidence>
<dbReference type="PANTHER" id="PTHR30537">
    <property type="entry name" value="HTH-TYPE TRANSCRIPTIONAL REGULATOR"/>
    <property type="match status" value="1"/>
</dbReference>
<evidence type="ECO:0000256" key="1">
    <source>
        <dbReference type="ARBA" id="ARBA00009437"/>
    </source>
</evidence>
<accession>A0ABS9K7K2</accession>
<dbReference type="RefSeq" id="WP_275712513.1">
    <property type="nucleotide sequence ID" value="NZ_JAKLTN010000008.1"/>
</dbReference>
<reference evidence="6" key="1">
    <citation type="submission" date="2022-01" db="EMBL/GenBank/DDBJ databases">
        <authorList>
            <person name="Jo J.-H."/>
            <person name="Im W.-T."/>
        </authorList>
    </citation>
    <scope>NUCLEOTIDE SEQUENCE</scope>
    <source>
        <strain evidence="6">XY25</strain>
    </source>
</reference>
<keyword evidence="2" id="KW-0805">Transcription regulation</keyword>
<comment type="caution">
    <text evidence="6">The sequence shown here is derived from an EMBL/GenBank/DDBJ whole genome shotgun (WGS) entry which is preliminary data.</text>
</comment>
<dbReference type="InterPro" id="IPR058163">
    <property type="entry name" value="LysR-type_TF_proteobact-type"/>
</dbReference>
<organism evidence="6 7">
    <name type="scientific">Dechloromonas hankyongensis</name>
    <dbReference type="NCBI Taxonomy" id="2908002"/>
    <lineage>
        <taxon>Bacteria</taxon>
        <taxon>Pseudomonadati</taxon>
        <taxon>Pseudomonadota</taxon>
        <taxon>Betaproteobacteria</taxon>
        <taxon>Rhodocyclales</taxon>
        <taxon>Azonexaceae</taxon>
        <taxon>Dechloromonas</taxon>
    </lineage>
</organism>
<dbReference type="Pfam" id="PF00126">
    <property type="entry name" value="HTH_1"/>
    <property type="match status" value="1"/>
</dbReference>
<dbReference type="InterPro" id="IPR036388">
    <property type="entry name" value="WH-like_DNA-bd_sf"/>
</dbReference>
<keyword evidence="4" id="KW-0804">Transcription</keyword>
<dbReference type="SUPFAM" id="SSF46785">
    <property type="entry name" value="Winged helix' DNA-binding domain"/>
    <property type="match status" value="1"/>
</dbReference>
<dbReference type="Proteomes" id="UP001165384">
    <property type="component" value="Unassembled WGS sequence"/>
</dbReference>